<dbReference type="InterPro" id="IPR007197">
    <property type="entry name" value="rSAM"/>
</dbReference>
<dbReference type="Gene3D" id="3.20.20.70">
    <property type="entry name" value="Aldolase class I"/>
    <property type="match status" value="1"/>
</dbReference>
<dbReference type="CDD" id="cd01335">
    <property type="entry name" value="Radical_SAM"/>
    <property type="match status" value="1"/>
</dbReference>
<keyword evidence="4" id="KW-0411">Iron-sulfur</keyword>
<sequence>MIELNKKEYGENYDQLRWISETEAGKASDQRNKIMIDLKDSIQFLFKNTKPFLNKLSQGCKICGQGSWSCLFINSRCNCRCFYCPAEQMEDSVPMTNTLPFPKSSDYADYINKFGFKGMSISGGEPLLTLDTTLNYIQKVRKKAGENIYIWLYTNGTMVTGDILLKLKDAGLDEIRFDIGAVNYNLEKVKAAINVINYVTVEIPAVPEDFELMKKKIPEMKDIGINYLNLHQLRLTPYNYEKIAKRNYTFLHEEKVTVLESELTALNLFRYLLENKIELPVNYCSFVYKNQFQKAAVRKRNASCIRKIYEDITEQGYIRYLFISGTVDNILNQVNILIKNGCRSDHWFLKSSKDRLYFNEKVFKFIEFKDFKLFCGYFEARILPVLSFHNPFIEINLNKNRNVVIEKIRASEEFELYRDELGYFENYIINKQESFIPYPENKKWFEIQRLEFIRSGLQEYF</sequence>
<keyword evidence="1" id="KW-0949">S-adenosyl-L-methionine</keyword>
<dbReference type="PANTHER" id="PTHR43288">
    <property type="entry name" value="BIOTIN SYNTHASE-RELATED PROTEIN, RADICAL SAM SUPERFAMILY"/>
    <property type="match status" value="1"/>
</dbReference>
<dbReference type="Proteomes" id="UP000179266">
    <property type="component" value="Unassembled WGS sequence"/>
</dbReference>
<dbReference type="EMBL" id="MGDD01000080">
    <property type="protein sequence ID" value="OGL47367.1"/>
    <property type="molecule type" value="Genomic_DNA"/>
</dbReference>
<dbReference type="AlphaFoldDB" id="A0A1F7S2N3"/>
<dbReference type="InterPro" id="IPR040087">
    <property type="entry name" value="MJ0021-like"/>
</dbReference>
<dbReference type="SFLD" id="SFLDG01108">
    <property type="entry name" value="Uncharacterised_Radical_SAM_Su"/>
    <property type="match status" value="1"/>
</dbReference>
<evidence type="ECO:0000313" key="6">
    <source>
        <dbReference type="EMBL" id="OGL47367.1"/>
    </source>
</evidence>
<evidence type="ECO:0000256" key="2">
    <source>
        <dbReference type="ARBA" id="ARBA00022723"/>
    </source>
</evidence>
<dbReference type="Pfam" id="PF04055">
    <property type="entry name" value="Radical_SAM"/>
    <property type="match status" value="1"/>
</dbReference>
<dbReference type="SFLD" id="SFLDS00029">
    <property type="entry name" value="Radical_SAM"/>
    <property type="match status" value="1"/>
</dbReference>
<evidence type="ECO:0000256" key="1">
    <source>
        <dbReference type="ARBA" id="ARBA00022691"/>
    </source>
</evidence>
<evidence type="ECO:0000256" key="3">
    <source>
        <dbReference type="ARBA" id="ARBA00023004"/>
    </source>
</evidence>
<protein>
    <recommendedName>
        <fullName evidence="5">Radical SAM core domain-containing protein</fullName>
    </recommendedName>
</protein>
<dbReference type="GO" id="GO:0051536">
    <property type="term" value="F:iron-sulfur cluster binding"/>
    <property type="evidence" value="ECO:0007669"/>
    <property type="project" value="UniProtKB-KW"/>
</dbReference>
<dbReference type="SUPFAM" id="SSF102114">
    <property type="entry name" value="Radical SAM enzymes"/>
    <property type="match status" value="1"/>
</dbReference>
<evidence type="ECO:0000256" key="4">
    <source>
        <dbReference type="ARBA" id="ARBA00023014"/>
    </source>
</evidence>
<gene>
    <name evidence="6" type="ORF">A2161_10300</name>
</gene>
<comment type="caution">
    <text evidence="6">The sequence shown here is derived from an EMBL/GenBank/DDBJ whole genome shotgun (WGS) entry which is preliminary data.</text>
</comment>
<dbReference type="InterPro" id="IPR013785">
    <property type="entry name" value="Aldolase_TIM"/>
</dbReference>
<dbReference type="GO" id="GO:0003824">
    <property type="term" value="F:catalytic activity"/>
    <property type="evidence" value="ECO:0007669"/>
    <property type="project" value="InterPro"/>
</dbReference>
<feature type="domain" description="Radical SAM core" evidence="5">
    <location>
        <begin position="62"/>
        <end position="275"/>
    </location>
</feature>
<dbReference type="PANTHER" id="PTHR43288:SF1">
    <property type="entry name" value="GLYCYL-RADICAL ENZYME ACTIVATING ENZYME MJ0021-RELATED"/>
    <property type="match status" value="1"/>
</dbReference>
<keyword evidence="3" id="KW-0408">Iron</keyword>
<dbReference type="PROSITE" id="PS51918">
    <property type="entry name" value="RADICAL_SAM"/>
    <property type="match status" value="1"/>
</dbReference>
<evidence type="ECO:0000259" key="5">
    <source>
        <dbReference type="PROSITE" id="PS51918"/>
    </source>
</evidence>
<reference evidence="6 7" key="1">
    <citation type="journal article" date="2016" name="Nat. Commun.">
        <title>Thousands of microbial genomes shed light on interconnected biogeochemical processes in an aquifer system.</title>
        <authorList>
            <person name="Anantharaman K."/>
            <person name="Brown C.T."/>
            <person name="Hug L.A."/>
            <person name="Sharon I."/>
            <person name="Castelle C.J."/>
            <person name="Probst A.J."/>
            <person name="Thomas B.C."/>
            <person name="Singh A."/>
            <person name="Wilkins M.J."/>
            <person name="Karaoz U."/>
            <person name="Brodie E.L."/>
            <person name="Williams K.H."/>
            <person name="Hubbard S.S."/>
            <person name="Banfield J.F."/>
        </authorList>
    </citation>
    <scope>NUCLEOTIDE SEQUENCE [LARGE SCALE GENOMIC DNA]</scope>
</reference>
<organism evidence="6 7">
    <name type="scientific">Candidatus Schekmanbacteria bacterium RBG_13_48_7</name>
    <dbReference type="NCBI Taxonomy" id="1817878"/>
    <lineage>
        <taxon>Bacteria</taxon>
        <taxon>Candidatus Schekmaniibacteriota</taxon>
    </lineage>
</organism>
<evidence type="ECO:0000313" key="7">
    <source>
        <dbReference type="Proteomes" id="UP000179266"/>
    </source>
</evidence>
<dbReference type="InterPro" id="IPR058240">
    <property type="entry name" value="rSAM_sf"/>
</dbReference>
<accession>A0A1F7S2N3</accession>
<keyword evidence="2" id="KW-0479">Metal-binding</keyword>
<dbReference type="GO" id="GO:0046872">
    <property type="term" value="F:metal ion binding"/>
    <property type="evidence" value="ECO:0007669"/>
    <property type="project" value="UniProtKB-KW"/>
</dbReference>
<proteinExistence type="predicted"/>
<name>A0A1F7S2N3_9BACT</name>